<gene>
    <name evidence="7" type="ORF">JWR99_07245</name>
</gene>
<dbReference type="Gene3D" id="3.60.130.10">
    <property type="entry name" value="Clavaminate synthase-like"/>
    <property type="match status" value="1"/>
</dbReference>
<evidence type="ECO:0000256" key="2">
    <source>
        <dbReference type="ARBA" id="ARBA00022723"/>
    </source>
</evidence>
<proteinExistence type="inferred from homology"/>
<evidence type="ECO:0000256" key="4">
    <source>
        <dbReference type="ARBA" id="ARBA00023002"/>
    </source>
</evidence>
<evidence type="ECO:0000256" key="5">
    <source>
        <dbReference type="ARBA" id="ARBA00023004"/>
    </source>
</evidence>
<keyword evidence="4" id="KW-0560">Oxidoreductase</keyword>
<dbReference type="GO" id="GO:0005737">
    <property type="term" value="C:cytoplasm"/>
    <property type="evidence" value="ECO:0007669"/>
    <property type="project" value="TreeGrafter"/>
</dbReference>
<evidence type="ECO:0000259" key="6">
    <source>
        <dbReference type="Pfam" id="PF02668"/>
    </source>
</evidence>
<dbReference type="PANTHER" id="PTHR30468">
    <property type="entry name" value="ALPHA-KETOGLUTARATE-DEPENDENT SULFONATE DIOXYGENASE"/>
    <property type="match status" value="1"/>
</dbReference>
<keyword evidence="8" id="KW-1185">Reference proteome</keyword>
<dbReference type="GO" id="GO:0046872">
    <property type="term" value="F:metal ion binding"/>
    <property type="evidence" value="ECO:0007669"/>
    <property type="project" value="UniProtKB-KW"/>
</dbReference>
<organism evidence="7 8">
    <name type="scientific">Pseudomonas lactucae</name>
    <dbReference type="NCBI Taxonomy" id="2813360"/>
    <lineage>
        <taxon>Bacteria</taxon>
        <taxon>Pseudomonadati</taxon>
        <taxon>Pseudomonadota</taxon>
        <taxon>Gammaproteobacteria</taxon>
        <taxon>Pseudomonadales</taxon>
        <taxon>Pseudomonadaceae</taxon>
        <taxon>Pseudomonas</taxon>
    </lineage>
</organism>
<dbReference type="SUPFAM" id="SSF51197">
    <property type="entry name" value="Clavaminate synthase-like"/>
    <property type="match status" value="1"/>
</dbReference>
<dbReference type="InterPro" id="IPR042098">
    <property type="entry name" value="TauD-like_sf"/>
</dbReference>
<name>A0A9X1C5I2_9PSED</name>
<dbReference type="EMBL" id="JAFHKJ010000028">
    <property type="protein sequence ID" value="MBN2975787.1"/>
    <property type="molecule type" value="Genomic_DNA"/>
</dbReference>
<dbReference type="AlphaFoldDB" id="A0A9X1C5I2"/>
<dbReference type="GO" id="GO:0016706">
    <property type="term" value="F:2-oxoglutarate-dependent dioxygenase activity"/>
    <property type="evidence" value="ECO:0007669"/>
    <property type="project" value="UniProtKB-ARBA"/>
</dbReference>
<reference evidence="7 8" key="1">
    <citation type="journal article" date="2021" name="Int. J. Syst. Evol. Microbiol.">
        <title>Pseudomonas lactucae sp. nov., a pathogen causing bacterial rot of lettuce in Japan.</title>
        <authorList>
            <person name="Sawada H."/>
            <person name="Fujikawa T."/>
            <person name="Satou M."/>
        </authorList>
    </citation>
    <scope>NUCLEOTIDE SEQUENCE [LARGE SCALE GENOMIC DNA]</scope>
    <source>
        <strain evidence="7 8">MAFF 301381</strain>
    </source>
</reference>
<keyword evidence="2" id="KW-0479">Metal-binding</keyword>
<protein>
    <submittedName>
        <fullName evidence="7">TauD/TfdA family dioxygenase</fullName>
    </submittedName>
</protein>
<comment type="caution">
    <text evidence="7">The sequence shown here is derived from an EMBL/GenBank/DDBJ whole genome shotgun (WGS) entry which is preliminary data.</text>
</comment>
<evidence type="ECO:0000313" key="8">
    <source>
        <dbReference type="Proteomes" id="UP001154860"/>
    </source>
</evidence>
<dbReference type="InterPro" id="IPR003819">
    <property type="entry name" value="TauD/TfdA-like"/>
</dbReference>
<comment type="similarity">
    <text evidence="1">Belongs to the TfdA dioxygenase family.</text>
</comment>
<evidence type="ECO:0000256" key="3">
    <source>
        <dbReference type="ARBA" id="ARBA00022964"/>
    </source>
</evidence>
<reference evidence="7 8" key="2">
    <citation type="journal article" date="2023" name="Plant Pathol.">
        <title>Dismantling and reorganizing Pseudomonas marginalis sensu#lato.</title>
        <authorList>
            <person name="Sawada H."/>
            <person name="Fujikawa T."/>
            <person name="Satou M."/>
        </authorList>
    </citation>
    <scope>NUCLEOTIDE SEQUENCE [LARGE SCALE GENOMIC DNA]</scope>
    <source>
        <strain evidence="7 8">MAFF 301381</strain>
    </source>
</reference>
<accession>A0A9X1C5I2</accession>
<dbReference type="Proteomes" id="UP001154860">
    <property type="component" value="Unassembled WGS sequence"/>
</dbReference>
<sequence length="294" mass="32891">MMDSNFRHIHVEPEAHGFGASITGISIDKPLAADVLGEVKDAWARHSVIYFPDQPLSHAQLEAFTLQFGEFGVDPYIVPMEAHPHILELRREADEKAVNFGAQWHSDWSFQEQPPAGTILHSKITPPVGGDTLFADGYRAYDDLSETMKGLMNHLVAIHSASMPYGKNGLFAKETEARSMKIVVSEDADKTWPHPLVRVHPVTGRKSLYVSPVYTLGIQGLTHGESTALLSYLYQHMVQDTYVYRHRWAPNMLTLWDNRCTLHNADGGYDGHLRLMHRTTISGERPVGVAAVNQ</sequence>
<dbReference type="Pfam" id="PF02668">
    <property type="entry name" value="TauD"/>
    <property type="match status" value="1"/>
</dbReference>
<feature type="domain" description="TauD/TfdA-like" evidence="6">
    <location>
        <begin position="12"/>
        <end position="280"/>
    </location>
</feature>
<evidence type="ECO:0000256" key="1">
    <source>
        <dbReference type="ARBA" id="ARBA00005896"/>
    </source>
</evidence>
<dbReference type="RefSeq" id="WP_205489435.1">
    <property type="nucleotide sequence ID" value="NZ_JAFHKI010000024.1"/>
</dbReference>
<dbReference type="InterPro" id="IPR051323">
    <property type="entry name" value="AtsK-like"/>
</dbReference>
<keyword evidence="5" id="KW-0408">Iron</keyword>
<evidence type="ECO:0000313" key="7">
    <source>
        <dbReference type="EMBL" id="MBN2975787.1"/>
    </source>
</evidence>
<keyword evidence="3 7" id="KW-0223">Dioxygenase</keyword>
<dbReference type="PANTHER" id="PTHR30468:SF1">
    <property type="entry name" value="ALPHA-KETOGLUTARATE-DEPENDENT SULFONATE DIOXYGENASE"/>
    <property type="match status" value="1"/>
</dbReference>